<evidence type="ECO:0000256" key="1">
    <source>
        <dbReference type="SAM" id="SignalP"/>
    </source>
</evidence>
<dbReference type="AlphaFoldDB" id="A0A8I6A213"/>
<sequence length="66" mass="7390">MSALRIWLMQALLIFLTTESIELKNTSGRMSQILQRVILPSGHLTPPQGTILTPKIRCTQMPISLT</sequence>
<evidence type="ECO:0000313" key="4">
    <source>
        <dbReference type="RGD" id="2903"/>
    </source>
</evidence>
<keyword evidence="1" id="KW-0732">Signal</keyword>
<feature type="chain" id="PRO_5045433278" evidence="1">
    <location>
        <begin position="24"/>
        <end position="66"/>
    </location>
</feature>
<protein>
    <submittedName>
        <fullName evidence="2">Interleukin 6 cytokine family signal transducer</fullName>
    </submittedName>
</protein>
<dbReference type="RGD" id="2903">
    <property type="gene designation" value="Il6st"/>
</dbReference>
<dbReference type="GeneTree" id="ENSGT00940000159608"/>
<dbReference type="GO" id="GO:0016020">
    <property type="term" value="C:membrane"/>
    <property type="evidence" value="ECO:0007669"/>
    <property type="project" value="UniProtKB-SubCell"/>
</dbReference>
<dbReference type="Ensembl" id="ENSRNOT00000113764.2">
    <property type="protein sequence ID" value="ENSRNOP00000086828.2"/>
    <property type="gene ID" value="ENSRNOG00000013963.9"/>
</dbReference>
<proteinExistence type="predicted"/>
<reference evidence="2" key="2">
    <citation type="submission" date="2025-08" db="UniProtKB">
        <authorList>
            <consortium name="Ensembl"/>
        </authorList>
    </citation>
    <scope>IDENTIFICATION</scope>
    <source>
        <strain evidence="2">Brown Norway</strain>
    </source>
</reference>
<feature type="signal peptide" evidence="1">
    <location>
        <begin position="1"/>
        <end position="23"/>
    </location>
</feature>
<name>A0A8I6A213_RAT</name>
<keyword evidence="3" id="KW-1185">Reference proteome</keyword>
<accession>A0A8I6A213</accession>
<dbReference type="Proteomes" id="UP000002494">
    <property type="component" value="Chromosome 2"/>
</dbReference>
<reference evidence="2" key="3">
    <citation type="submission" date="2025-09" db="UniProtKB">
        <authorList>
            <consortium name="Ensembl"/>
        </authorList>
    </citation>
    <scope>IDENTIFICATION</scope>
    <source>
        <strain evidence="2">Brown Norway</strain>
    </source>
</reference>
<evidence type="ECO:0000313" key="3">
    <source>
        <dbReference type="Proteomes" id="UP000002494"/>
    </source>
</evidence>
<gene>
    <name evidence="2 4" type="primary">Il6st</name>
</gene>
<organism evidence="2 3">
    <name type="scientific">Rattus norvegicus</name>
    <name type="common">Rat</name>
    <dbReference type="NCBI Taxonomy" id="10116"/>
    <lineage>
        <taxon>Eukaryota</taxon>
        <taxon>Metazoa</taxon>
        <taxon>Chordata</taxon>
        <taxon>Craniata</taxon>
        <taxon>Vertebrata</taxon>
        <taxon>Euteleostomi</taxon>
        <taxon>Mammalia</taxon>
        <taxon>Eutheria</taxon>
        <taxon>Euarchontoglires</taxon>
        <taxon>Glires</taxon>
        <taxon>Rodentia</taxon>
        <taxon>Myomorpha</taxon>
        <taxon>Muroidea</taxon>
        <taxon>Muridae</taxon>
        <taxon>Murinae</taxon>
        <taxon>Rattus</taxon>
    </lineage>
</organism>
<evidence type="ECO:0000313" key="2">
    <source>
        <dbReference type="Ensembl" id="ENSRNOP00000086828.2"/>
    </source>
</evidence>
<reference evidence="2" key="1">
    <citation type="submission" date="2024-01" db="EMBL/GenBank/DDBJ databases">
        <title>GRCr8: a new rat reference genome assembly contstructed from accurate long reads and long range scaffolding.</title>
        <authorList>
            <person name="Doris P.A."/>
            <person name="Kalbfleisch T."/>
            <person name="Li K."/>
            <person name="Howe K."/>
            <person name="Wood J."/>
        </authorList>
    </citation>
    <scope>NUCLEOTIDE SEQUENCE [LARGE SCALE GENOMIC DNA]</scope>
    <source>
        <strain evidence="2">Brown Norway</strain>
    </source>
</reference>